<dbReference type="Pfam" id="PF15296">
    <property type="entry name" value="Codanin-1_C"/>
    <property type="match status" value="1"/>
</dbReference>
<dbReference type="InterPro" id="IPR040031">
    <property type="entry name" value="Codanin-1"/>
</dbReference>
<name>A0A8D0G7Z1_SPHPU</name>
<evidence type="ECO:0000259" key="1">
    <source>
        <dbReference type="Pfam" id="PF15296"/>
    </source>
</evidence>
<dbReference type="InterPro" id="IPR028171">
    <property type="entry name" value="Codanin-1_C"/>
</dbReference>
<accession>A0A8D0G7Z1</accession>
<dbReference type="GeneTree" id="ENSGT00940000164449"/>
<organism evidence="2 3">
    <name type="scientific">Sphenodon punctatus</name>
    <name type="common">Tuatara</name>
    <name type="synonym">Hatteria punctata</name>
    <dbReference type="NCBI Taxonomy" id="8508"/>
    <lineage>
        <taxon>Eukaryota</taxon>
        <taxon>Metazoa</taxon>
        <taxon>Chordata</taxon>
        <taxon>Craniata</taxon>
        <taxon>Vertebrata</taxon>
        <taxon>Euteleostomi</taxon>
        <taxon>Lepidosauria</taxon>
        <taxon>Sphenodontia</taxon>
        <taxon>Sphenodontidae</taxon>
        <taxon>Sphenodon</taxon>
    </lineage>
</organism>
<dbReference type="Ensembl" id="ENSSPUT00000002823.1">
    <property type="protein sequence ID" value="ENSSPUP00000002664.1"/>
    <property type="gene ID" value="ENSSPUG00000001960.1"/>
</dbReference>
<feature type="domain" description="Codanin-1 C-terminal" evidence="1">
    <location>
        <begin position="193"/>
        <end position="306"/>
    </location>
</feature>
<evidence type="ECO:0000313" key="3">
    <source>
        <dbReference type="Proteomes" id="UP000694392"/>
    </source>
</evidence>
<proteinExistence type="predicted"/>
<evidence type="ECO:0000313" key="2">
    <source>
        <dbReference type="Ensembl" id="ENSSPUP00000002664.1"/>
    </source>
</evidence>
<dbReference type="Proteomes" id="UP000694392">
    <property type="component" value="Unplaced"/>
</dbReference>
<sequence length="651" mass="73495">MDSLYLKILELDGLALVEHEPSEGEAAMDEQDEKKRFTIVLMSLRLLAKFLGFLAFLPYRTVEPPTRDLQESAVALRNQTLPVLDVLKLLRHSIREQRTVLTIPWIVEFLSLVDHIAPFLDYYGRVFALLQQLYRCLILSEDKRMSFLNKLLILAVLGWLFQIPTVPEELFFTNEVRQDGLMMETDASAQALDSVSLVDQQLLYTCCPYLGELRKLLASFVSGSGAKNGGFIRKITPTAAESLTPKPFITQQKLQAELEQAFFHNQPPSLRRTVEFVAERVGSNCVKHIKATLVAELVKRAEIILQDKAKEEDGNHDKLLDEVCTQLYEERVQALIKGKEFCRKKGPEAVRVLLPEETSAAVLSCAEDIAVRLATEKACTWLSTNIAALIEREVKATFNRMLRVQGWTLSGASEDTQGEKDCPSGCQHHSPFPSQIIHEIKDVLCIAVGPREEDEGVHYVQLESLVGRLNQTLKCRKFMCPASEQQLAKCSVELASLLVSDHLPIQGLNVQTQKKTGIQQTKKNAICGLLKSLLSVWKEDFCAPVPLHLMFSRKTLAYIAEVKPYEWDLFLFFLRGLVEHGLMGIAVIESCLQSLQDMSLPSDFLQELETLSRIFMAENHIAKPRIKSCELAKQGREKYSSITNTFWNNSV</sequence>
<dbReference type="PANTHER" id="PTHR28678">
    <property type="entry name" value="CODANIN-1"/>
    <property type="match status" value="1"/>
</dbReference>
<reference evidence="2" key="2">
    <citation type="submission" date="2025-09" db="UniProtKB">
        <authorList>
            <consortium name="Ensembl"/>
        </authorList>
    </citation>
    <scope>IDENTIFICATION</scope>
</reference>
<protein>
    <recommendedName>
        <fullName evidence="1">Codanin-1 C-terminal domain-containing protein</fullName>
    </recommendedName>
</protein>
<dbReference type="GO" id="GO:0006325">
    <property type="term" value="P:chromatin organization"/>
    <property type="evidence" value="ECO:0007669"/>
    <property type="project" value="TreeGrafter"/>
</dbReference>
<dbReference type="AlphaFoldDB" id="A0A8D0G7Z1"/>
<dbReference type="PANTHER" id="PTHR28678:SF1">
    <property type="entry name" value="CODANIN-1"/>
    <property type="match status" value="1"/>
</dbReference>
<dbReference type="GO" id="GO:0005634">
    <property type="term" value="C:nucleus"/>
    <property type="evidence" value="ECO:0007669"/>
    <property type="project" value="TreeGrafter"/>
</dbReference>
<reference evidence="2" key="1">
    <citation type="submission" date="2025-08" db="UniProtKB">
        <authorList>
            <consortium name="Ensembl"/>
        </authorList>
    </citation>
    <scope>IDENTIFICATION</scope>
</reference>
<keyword evidence="3" id="KW-1185">Reference proteome</keyword>